<keyword evidence="1" id="KW-0472">Membrane</keyword>
<keyword evidence="1" id="KW-0812">Transmembrane</keyword>
<protein>
    <submittedName>
        <fullName evidence="2">Uncharacterized protein</fullName>
    </submittedName>
</protein>
<feature type="non-terminal residue" evidence="2">
    <location>
        <position position="83"/>
    </location>
</feature>
<sequence>MVCRDILTVFFGVPMSSALQFFVVTVPVFVSAAVAACGTRSAFELKRSSAQDAGFRRRVLVRWRSWRRDRLRRLLSPVRGGAV</sequence>
<proteinExistence type="predicted"/>
<keyword evidence="1" id="KW-1133">Transmembrane helix</keyword>
<evidence type="ECO:0000256" key="1">
    <source>
        <dbReference type="SAM" id="Phobius"/>
    </source>
</evidence>
<organism evidence="2">
    <name type="scientific">Ixodes ricinus</name>
    <name type="common">Common tick</name>
    <name type="synonym">Acarus ricinus</name>
    <dbReference type="NCBI Taxonomy" id="34613"/>
    <lineage>
        <taxon>Eukaryota</taxon>
        <taxon>Metazoa</taxon>
        <taxon>Ecdysozoa</taxon>
        <taxon>Arthropoda</taxon>
        <taxon>Chelicerata</taxon>
        <taxon>Arachnida</taxon>
        <taxon>Acari</taxon>
        <taxon>Parasitiformes</taxon>
        <taxon>Ixodida</taxon>
        <taxon>Ixodoidea</taxon>
        <taxon>Ixodidae</taxon>
        <taxon>Ixodinae</taxon>
        <taxon>Ixodes</taxon>
    </lineage>
</organism>
<dbReference type="AlphaFoldDB" id="A0A147BVW1"/>
<evidence type="ECO:0000313" key="2">
    <source>
        <dbReference type="EMBL" id="JAR94505.1"/>
    </source>
</evidence>
<reference evidence="2" key="1">
    <citation type="journal article" date="2018" name="PLoS Negl. Trop. Dis.">
        <title>Sialome diversity of ticks revealed by RNAseq of single tick salivary glands.</title>
        <authorList>
            <person name="Perner J."/>
            <person name="Kropackova S."/>
            <person name="Kopacek P."/>
            <person name="Ribeiro J.M."/>
        </authorList>
    </citation>
    <scope>NUCLEOTIDE SEQUENCE</scope>
    <source>
        <strain evidence="2">Siblings of single egg batch collected in Ceske Budejovice</strain>
        <tissue evidence="2">Salivary glands</tissue>
    </source>
</reference>
<name>A0A147BVW1_IXORI</name>
<dbReference type="EMBL" id="GEGO01000899">
    <property type="protein sequence ID" value="JAR94505.1"/>
    <property type="molecule type" value="Transcribed_RNA"/>
</dbReference>
<accession>A0A147BVW1</accession>
<feature type="transmembrane region" description="Helical" evidence="1">
    <location>
        <begin position="18"/>
        <end position="38"/>
    </location>
</feature>